<reference evidence="1" key="1">
    <citation type="journal article" date="2023" name="Mol. Biol. Evol.">
        <title>Third-Generation Sequencing Reveals the Adaptive Role of the Epigenome in Three Deep-Sea Polychaetes.</title>
        <authorList>
            <person name="Perez M."/>
            <person name="Aroh O."/>
            <person name="Sun Y."/>
            <person name="Lan Y."/>
            <person name="Juniper S.K."/>
            <person name="Young C.R."/>
            <person name="Angers B."/>
            <person name="Qian P.Y."/>
        </authorList>
    </citation>
    <scope>NUCLEOTIDE SEQUENCE</scope>
    <source>
        <strain evidence="1">R07B-5</strain>
    </source>
</reference>
<protein>
    <submittedName>
        <fullName evidence="1">Uncharacterized protein</fullName>
    </submittedName>
</protein>
<gene>
    <name evidence="1" type="ORF">NP493_85g05026</name>
</gene>
<dbReference type="Proteomes" id="UP001209878">
    <property type="component" value="Unassembled WGS sequence"/>
</dbReference>
<keyword evidence="2" id="KW-1185">Reference proteome</keyword>
<dbReference type="EMBL" id="JAODUO010000085">
    <property type="protein sequence ID" value="KAK2190254.1"/>
    <property type="molecule type" value="Genomic_DNA"/>
</dbReference>
<sequence length="160" mass="17759">MTTRSPLTMTLLEASEHVQRYALESSDRSKDRRRCYLLQLLLRPVYGGGPLPPNVHRNLPRVVNGIPLVPGVATDKGPLSWRYVEAGDANLAMFLSDPLTSVEAETTRMQVQDTLATNGENVFGDESIRATVILSVCFRFDCAAFVNDVAQPQDQGLHFR</sequence>
<proteinExistence type="predicted"/>
<evidence type="ECO:0000313" key="2">
    <source>
        <dbReference type="Proteomes" id="UP001209878"/>
    </source>
</evidence>
<name>A0AAD9UI16_RIDPI</name>
<accession>A0AAD9UI16</accession>
<dbReference type="AlphaFoldDB" id="A0AAD9UI16"/>
<comment type="caution">
    <text evidence="1">The sequence shown here is derived from an EMBL/GenBank/DDBJ whole genome shotgun (WGS) entry which is preliminary data.</text>
</comment>
<organism evidence="1 2">
    <name type="scientific">Ridgeia piscesae</name>
    <name type="common">Tubeworm</name>
    <dbReference type="NCBI Taxonomy" id="27915"/>
    <lineage>
        <taxon>Eukaryota</taxon>
        <taxon>Metazoa</taxon>
        <taxon>Spiralia</taxon>
        <taxon>Lophotrochozoa</taxon>
        <taxon>Annelida</taxon>
        <taxon>Polychaeta</taxon>
        <taxon>Sedentaria</taxon>
        <taxon>Canalipalpata</taxon>
        <taxon>Sabellida</taxon>
        <taxon>Siboglinidae</taxon>
        <taxon>Ridgeia</taxon>
    </lineage>
</organism>
<evidence type="ECO:0000313" key="1">
    <source>
        <dbReference type="EMBL" id="KAK2190254.1"/>
    </source>
</evidence>